<accession>A0ABW3SJL0</accession>
<dbReference type="RefSeq" id="WP_377522582.1">
    <property type="nucleotide sequence ID" value="NZ_JBHTLD010000010.1"/>
</dbReference>
<feature type="signal peptide" evidence="8">
    <location>
        <begin position="1"/>
        <end position="18"/>
    </location>
</feature>
<dbReference type="InterPro" id="IPR051395">
    <property type="entry name" value="Cytochrome_c_Peroxidase/MauG"/>
</dbReference>
<keyword evidence="3 7" id="KW-0479">Metal-binding</keyword>
<name>A0ABW3SJL0_9BACT</name>
<evidence type="ECO:0000256" key="4">
    <source>
        <dbReference type="ARBA" id="ARBA00022729"/>
    </source>
</evidence>
<keyword evidence="10" id="KW-0575">Peroxidase</keyword>
<comment type="subcellular location">
    <subcellularLocation>
        <location evidence="1">Cell envelope</location>
    </subcellularLocation>
</comment>
<dbReference type="PROSITE" id="PS51007">
    <property type="entry name" value="CYTC"/>
    <property type="match status" value="2"/>
</dbReference>
<organism evidence="10 11">
    <name type="scientific">Pontibacter rugosus</name>
    <dbReference type="NCBI Taxonomy" id="1745966"/>
    <lineage>
        <taxon>Bacteria</taxon>
        <taxon>Pseudomonadati</taxon>
        <taxon>Bacteroidota</taxon>
        <taxon>Cytophagia</taxon>
        <taxon>Cytophagales</taxon>
        <taxon>Hymenobacteraceae</taxon>
        <taxon>Pontibacter</taxon>
    </lineage>
</organism>
<evidence type="ECO:0000256" key="7">
    <source>
        <dbReference type="PROSITE-ProRule" id="PRU00433"/>
    </source>
</evidence>
<feature type="domain" description="Cytochrome c" evidence="9">
    <location>
        <begin position="294"/>
        <end position="425"/>
    </location>
</feature>
<dbReference type="PANTHER" id="PTHR30600">
    <property type="entry name" value="CYTOCHROME C PEROXIDASE-RELATED"/>
    <property type="match status" value="1"/>
</dbReference>
<evidence type="ECO:0000256" key="6">
    <source>
        <dbReference type="ARBA" id="ARBA00023004"/>
    </source>
</evidence>
<dbReference type="Gene3D" id="1.20.1420.20">
    <property type="entry name" value="M75 peptidase, HXXE motif"/>
    <property type="match status" value="1"/>
</dbReference>
<sequence>MKKLLFAFSLLLSTAIYCCTPDAPLSPSEKAKLHLLSELDTLQHIAENELLRLATTGSEDSIRLAFHRTRQAYKQVELFTEYYAPTVSKELNGAPLPEIEVEETTVFEPSGLQVIEEHLYPSFEEQNREVLIQEAKKFLSLTGRARTILEGTEFTDAHILNACRQEVFRIIVLGISGFDTPLTATGVKEAATALQSVQEVLAFFGNNEQLQTLLQKAIAYTAQSASFDHFDRMAFITQFANPITAEITGWQKQLNVAPLTMPLAIHAEAATLFDKNSLRADYFAGSAEAMATPEKIALGKALFFNPVVSGNSSTCGACHKPELAFTDGLPKSAAIEKGKFVQRNAPTLYYAGLQHAQFYDMRASTLESQTVDVIRNKDEMHASVEDAAHRLNAEADFILAFKQAFPGMEAEIQPKHVMMALASYVRSLTPFNSRFDRHMRDKEQHLTAQETKGFNLFMGKAKCGTCHFMPVFNGTAAPAFNNTEAEVLGIVENPRAAHPMLDPDLGRFTHNKMEELRFAFKTPTLRNVAKTAPYMHNGSYQTLEEVMDFYNKGGAQGMGLQLENQTLPPDPLNLTEEETKSIISFLHTLTDEV</sequence>
<dbReference type="Pfam" id="PF03150">
    <property type="entry name" value="CCP_MauG"/>
    <property type="match status" value="1"/>
</dbReference>
<dbReference type="EMBL" id="JBHTLD010000010">
    <property type="protein sequence ID" value="MFD1185016.1"/>
    <property type="molecule type" value="Genomic_DNA"/>
</dbReference>
<feature type="domain" description="Cytochrome c" evidence="9">
    <location>
        <begin position="448"/>
        <end position="590"/>
    </location>
</feature>
<keyword evidence="4 8" id="KW-0732">Signal</keyword>
<reference evidence="11" key="1">
    <citation type="journal article" date="2019" name="Int. J. Syst. Evol. Microbiol.">
        <title>The Global Catalogue of Microorganisms (GCM) 10K type strain sequencing project: providing services to taxonomists for standard genome sequencing and annotation.</title>
        <authorList>
            <consortium name="The Broad Institute Genomics Platform"/>
            <consortium name="The Broad Institute Genome Sequencing Center for Infectious Disease"/>
            <person name="Wu L."/>
            <person name="Ma J."/>
        </authorList>
    </citation>
    <scope>NUCLEOTIDE SEQUENCE [LARGE SCALE GENOMIC DNA]</scope>
    <source>
        <strain evidence="11">JCM 31319</strain>
    </source>
</reference>
<evidence type="ECO:0000259" key="9">
    <source>
        <dbReference type="PROSITE" id="PS51007"/>
    </source>
</evidence>
<keyword evidence="5" id="KW-0560">Oxidoreductase</keyword>
<dbReference type="PANTHER" id="PTHR30600:SF10">
    <property type="entry name" value="BLL6722 PROTEIN"/>
    <property type="match status" value="1"/>
</dbReference>
<evidence type="ECO:0000256" key="3">
    <source>
        <dbReference type="ARBA" id="ARBA00022723"/>
    </source>
</evidence>
<evidence type="ECO:0000256" key="1">
    <source>
        <dbReference type="ARBA" id="ARBA00004196"/>
    </source>
</evidence>
<evidence type="ECO:0000313" key="11">
    <source>
        <dbReference type="Proteomes" id="UP001597094"/>
    </source>
</evidence>
<gene>
    <name evidence="10" type="ORF">ACFQ2O_02275</name>
</gene>
<evidence type="ECO:0000313" key="10">
    <source>
        <dbReference type="EMBL" id="MFD1185016.1"/>
    </source>
</evidence>
<dbReference type="InterPro" id="IPR004852">
    <property type="entry name" value="Di-haem_cyt_c_peroxidsae"/>
</dbReference>
<dbReference type="Gene3D" id="1.10.760.10">
    <property type="entry name" value="Cytochrome c-like domain"/>
    <property type="match status" value="2"/>
</dbReference>
<proteinExistence type="predicted"/>
<dbReference type="InterPro" id="IPR038352">
    <property type="entry name" value="Imelysin_sf"/>
</dbReference>
<feature type="chain" id="PRO_5045182508" evidence="8">
    <location>
        <begin position="19"/>
        <end position="593"/>
    </location>
</feature>
<evidence type="ECO:0000256" key="8">
    <source>
        <dbReference type="SAM" id="SignalP"/>
    </source>
</evidence>
<dbReference type="SUPFAM" id="SSF46626">
    <property type="entry name" value="Cytochrome c"/>
    <property type="match status" value="2"/>
</dbReference>
<comment type="caution">
    <text evidence="10">The sequence shown here is derived from an EMBL/GenBank/DDBJ whole genome shotgun (WGS) entry which is preliminary data.</text>
</comment>
<protein>
    <submittedName>
        <fullName evidence="10">Cytochrome-c peroxidase</fullName>
    </submittedName>
</protein>
<evidence type="ECO:0000256" key="5">
    <source>
        <dbReference type="ARBA" id="ARBA00023002"/>
    </source>
</evidence>
<evidence type="ECO:0000256" key="2">
    <source>
        <dbReference type="ARBA" id="ARBA00022617"/>
    </source>
</evidence>
<dbReference type="Proteomes" id="UP001597094">
    <property type="component" value="Unassembled WGS sequence"/>
</dbReference>
<keyword evidence="2 7" id="KW-0349">Heme</keyword>
<keyword evidence="6 7" id="KW-0408">Iron</keyword>
<keyword evidence="11" id="KW-1185">Reference proteome</keyword>
<dbReference type="InterPro" id="IPR036909">
    <property type="entry name" value="Cyt_c-like_dom_sf"/>
</dbReference>
<dbReference type="GO" id="GO:0004601">
    <property type="term" value="F:peroxidase activity"/>
    <property type="evidence" value="ECO:0007669"/>
    <property type="project" value="UniProtKB-KW"/>
</dbReference>
<dbReference type="InterPro" id="IPR009056">
    <property type="entry name" value="Cyt_c-like_dom"/>
</dbReference>